<feature type="compositionally biased region" description="Basic and acidic residues" evidence="1">
    <location>
        <begin position="200"/>
        <end position="210"/>
    </location>
</feature>
<evidence type="ECO:0000313" key="3">
    <source>
        <dbReference type="EMBL" id="EMA58070.1"/>
    </source>
</evidence>
<reference evidence="3 4" key="1">
    <citation type="journal article" date="2014" name="PLoS Genet.">
        <title>Phylogenetically driven sequencing of extremely halophilic archaea reveals strategies for static and dynamic osmo-response.</title>
        <authorList>
            <person name="Becker E.A."/>
            <person name="Seitzer P.M."/>
            <person name="Tritt A."/>
            <person name="Larsen D."/>
            <person name="Krusor M."/>
            <person name="Yao A.I."/>
            <person name="Wu D."/>
            <person name="Madern D."/>
            <person name="Eisen J.A."/>
            <person name="Darling A.E."/>
            <person name="Facciotti M.T."/>
        </authorList>
    </citation>
    <scope>NUCLEOTIDE SEQUENCE [LARGE SCALE GENOMIC DNA]</scope>
    <source>
        <strain evidence="3 4">DSM 21995</strain>
    </source>
</reference>
<feature type="domain" description="VWFA" evidence="2">
    <location>
        <begin position="4"/>
        <end position="210"/>
    </location>
</feature>
<proteinExistence type="predicted"/>
<feature type="compositionally biased region" description="Polar residues" evidence="1">
    <location>
        <begin position="179"/>
        <end position="196"/>
    </location>
</feature>
<evidence type="ECO:0000256" key="1">
    <source>
        <dbReference type="SAM" id="MobiDB-lite"/>
    </source>
</evidence>
<organism evidence="3 4">
    <name type="scientific">Halorubrum lipolyticum DSM 21995</name>
    <dbReference type="NCBI Taxonomy" id="1227482"/>
    <lineage>
        <taxon>Archaea</taxon>
        <taxon>Methanobacteriati</taxon>
        <taxon>Methanobacteriota</taxon>
        <taxon>Stenosarchaea group</taxon>
        <taxon>Halobacteria</taxon>
        <taxon>Halobacteriales</taxon>
        <taxon>Haloferacaceae</taxon>
        <taxon>Halorubrum</taxon>
    </lineage>
</organism>
<protein>
    <submittedName>
        <fullName evidence="3">von Willebrand factor type A</fullName>
    </submittedName>
</protein>
<dbReference type="OrthoDB" id="238269at2157"/>
<name>M0NN47_9EURY</name>
<dbReference type="Gene3D" id="3.40.50.410">
    <property type="entry name" value="von Willebrand factor, type A domain"/>
    <property type="match status" value="1"/>
</dbReference>
<dbReference type="PROSITE" id="PS50234">
    <property type="entry name" value="VWFA"/>
    <property type="match status" value="1"/>
</dbReference>
<dbReference type="InterPro" id="IPR036465">
    <property type="entry name" value="vWFA_dom_sf"/>
</dbReference>
<dbReference type="Pfam" id="PF00092">
    <property type="entry name" value="VWA"/>
    <property type="match status" value="1"/>
</dbReference>
<evidence type="ECO:0000313" key="4">
    <source>
        <dbReference type="Proteomes" id="UP000011650"/>
    </source>
</evidence>
<dbReference type="Proteomes" id="UP000011650">
    <property type="component" value="Unassembled WGS sequence"/>
</dbReference>
<dbReference type="CDD" id="cd00198">
    <property type="entry name" value="vWFA"/>
    <property type="match status" value="1"/>
</dbReference>
<evidence type="ECO:0000259" key="2">
    <source>
        <dbReference type="PROSITE" id="PS50234"/>
    </source>
</evidence>
<dbReference type="EMBL" id="AOJG01000039">
    <property type="protein sequence ID" value="EMA58070.1"/>
    <property type="molecule type" value="Genomic_DNA"/>
</dbReference>
<dbReference type="RefSeq" id="WP_008007694.1">
    <property type="nucleotide sequence ID" value="NZ_AOJG01000039.1"/>
</dbReference>
<feature type="region of interest" description="Disordered" evidence="1">
    <location>
        <begin position="175"/>
        <end position="210"/>
    </location>
</feature>
<keyword evidence="4" id="KW-1185">Reference proteome</keyword>
<dbReference type="SUPFAM" id="SSF53300">
    <property type="entry name" value="vWA-like"/>
    <property type="match status" value="1"/>
</dbReference>
<dbReference type="AlphaFoldDB" id="M0NN47"/>
<comment type="caution">
    <text evidence="3">The sequence shown here is derived from an EMBL/GenBank/DDBJ whole genome shotgun (WGS) entry which is preliminary data.</text>
</comment>
<accession>M0NN47</accession>
<gene>
    <name evidence="3" type="ORF">C469_14182</name>
</gene>
<dbReference type="InterPro" id="IPR002035">
    <property type="entry name" value="VWF_A"/>
</dbReference>
<sequence length="210" mass="22648">MNAHVTFVLDSSGSMSAIREDTIGGFNTFLADQRNEEGTATVSLVDFNSTVNITYRGTAIEGAPALSKDSYTPGGQTALYDAIATAIEDTTSFIDGIDPANRPETVVVVILTDGKENASETPQDVIREQIETRQQECEWEFLFIGANQDAALAADSMGIDADRSLNMAHSGKGARAAYDSTSQRISDARSTGTMSDFTDEDRLRQDEADR</sequence>